<dbReference type="Ensembl" id="ENSATET00000007544.2">
    <property type="protein sequence ID" value="ENSATEP00000007420.2"/>
    <property type="gene ID" value="ENSATEG00000005225.2"/>
</dbReference>
<proteinExistence type="predicted"/>
<reference evidence="1" key="3">
    <citation type="submission" date="2025-09" db="UniProtKB">
        <authorList>
            <consortium name="Ensembl"/>
        </authorList>
    </citation>
    <scope>IDENTIFICATION</scope>
</reference>
<dbReference type="Proteomes" id="UP000265040">
    <property type="component" value="Chromosome 6"/>
</dbReference>
<accession>A0A3Q1HJ26</accession>
<protein>
    <submittedName>
        <fullName evidence="1">Uncharacterized protein</fullName>
    </submittedName>
</protein>
<name>A0A3Q1HJ26_ANATE</name>
<evidence type="ECO:0000313" key="2">
    <source>
        <dbReference type="Proteomes" id="UP000265040"/>
    </source>
</evidence>
<dbReference type="AlphaFoldDB" id="A0A3Q1HJ26"/>
<organism evidence="1 2">
    <name type="scientific">Anabas testudineus</name>
    <name type="common">Climbing perch</name>
    <name type="synonym">Anthias testudineus</name>
    <dbReference type="NCBI Taxonomy" id="64144"/>
    <lineage>
        <taxon>Eukaryota</taxon>
        <taxon>Metazoa</taxon>
        <taxon>Chordata</taxon>
        <taxon>Craniata</taxon>
        <taxon>Vertebrata</taxon>
        <taxon>Euteleostomi</taxon>
        <taxon>Actinopterygii</taxon>
        <taxon>Neopterygii</taxon>
        <taxon>Teleostei</taxon>
        <taxon>Neoteleostei</taxon>
        <taxon>Acanthomorphata</taxon>
        <taxon>Anabantaria</taxon>
        <taxon>Anabantiformes</taxon>
        <taxon>Anabantoidei</taxon>
        <taxon>Anabantidae</taxon>
        <taxon>Anabas</taxon>
    </lineage>
</organism>
<dbReference type="OrthoDB" id="8785395at2759"/>
<sequence length="154" mass="17070">SPSMCPTAAPGPACTLSLRCSSSKVPEVDTLVGRTAMKTQVQVLVITFLHRIDNLLRHARGKGQVATYLPYNYGCSNVPGLNLHVLARNLLHHSQGVRSMPITAVFGTVSERSWQFIGLSMIHLLVYALLEVLKDDCQLQDKIHKRHIMNILQT</sequence>
<dbReference type="GeneTree" id="ENSGT00940000174630"/>
<dbReference type="InParanoid" id="A0A3Q1HJ26"/>
<keyword evidence="2" id="KW-1185">Reference proteome</keyword>
<reference evidence="1" key="2">
    <citation type="submission" date="2025-08" db="UniProtKB">
        <authorList>
            <consortium name="Ensembl"/>
        </authorList>
    </citation>
    <scope>IDENTIFICATION</scope>
</reference>
<reference evidence="1" key="1">
    <citation type="submission" date="2021-04" db="EMBL/GenBank/DDBJ databases">
        <authorList>
            <consortium name="Wellcome Sanger Institute Data Sharing"/>
        </authorList>
    </citation>
    <scope>NUCLEOTIDE SEQUENCE [LARGE SCALE GENOMIC DNA]</scope>
</reference>
<evidence type="ECO:0000313" key="1">
    <source>
        <dbReference type="Ensembl" id="ENSATEP00000007420.2"/>
    </source>
</evidence>